<proteinExistence type="predicted"/>
<accession>A0A451AQI9</accession>
<organism evidence="2">
    <name type="scientific">Candidatus Kentrum sp. UNK</name>
    <dbReference type="NCBI Taxonomy" id="2126344"/>
    <lineage>
        <taxon>Bacteria</taxon>
        <taxon>Pseudomonadati</taxon>
        <taxon>Pseudomonadota</taxon>
        <taxon>Gammaproteobacteria</taxon>
        <taxon>Candidatus Kentrum</taxon>
    </lineage>
</organism>
<feature type="region of interest" description="Disordered" evidence="1">
    <location>
        <begin position="1"/>
        <end position="45"/>
    </location>
</feature>
<name>A0A451AQI9_9GAMM</name>
<protein>
    <submittedName>
        <fullName evidence="2">Uncharacterized protein</fullName>
    </submittedName>
</protein>
<feature type="compositionally biased region" description="Basic and acidic residues" evidence="1">
    <location>
        <begin position="21"/>
        <end position="38"/>
    </location>
</feature>
<evidence type="ECO:0000313" key="3">
    <source>
        <dbReference type="EMBL" id="VFK70435.1"/>
    </source>
</evidence>
<evidence type="ECO:0000313" key="2">
    <source>
        <dbReference type="EMBL" id="VFK68300.1"/>
    </source>
</evidence>
<reference evidence="2" key="1">
    <citation type="submission" date="2019-02" db="EMBL/GenBank/DDBJ databases">
        <authorList>
            <person name="Gruber-Vodicka R. H."/>
            <person name="Seah K. B. B."/>
        </authorList>
    </citation>
    <scope>NUCLEOTIDE SEQUENCE</scope>
    <source>
        <strain evidence="3">BECK_BY19</strain>
        <strain evidence="2">BECK_BY8</strain>
    </source>
</reference>
<evidence type="ECO:0000256" key="1">
    <source>
        <dbReference type="SAM" id="MobiDB-lite"/>
    </source>
</evidence>
<dbReference type="AlphaFoldDB" id="A0A451AQI9"/>
<sequence length="122" mass="14202">MGRRVCAFGSAPTNSVTIQGEQREHYEHRQHQQKKDQKTSIQDGPHVRMVLPTVGNSYMGNYRIRYRHRYKLGNRNKDLVSNLFISRSASQMDQVLQNVDFALPIPRSCFVSSRRSFARKFS</sequence>
<gene>
    <name evidence="2" type="ORF">BECKUNK1418G_GA0071005_12233</name>
    <name evidence="3" type="ORF">BECKUNK1418H_GA0071006_10293</name>
</gene>
<dbReference type="EMBL" id="CAADGD010000029">
    <property type="protein sequence ID" value="VFK70435.1"/>
    <property type="molecule type" value="Genomic_DNA"/>
</dbReference>
<dbReference type="EMBL" id="CAADFZ010000223">
    <property type="protein sequence ID" value="VFK68300.1"/>
    <property type="molecule type" value="Genomic_DNA"/>
</dbReference>